<evidence type="ECO:0008006" key="11">
    <source>
        <dbReference type="Google" id="ProtNLM"/>
    </source>
</evidence>
<dbReference type="STRING" id="1121014.N788_10395"/>
<dbReference type="InterPro" id="IPR003838">
    <property type="entry name" value="ABC3_permease_C"/>
</dbReference>
<comment type="caution">
    <text evidence="9">The sequence shown here is derived from an EMBL/GenBank/DDBJ whole genome shotgun (WGS) entry which is preliminary data.</text>
</comment>
<feature type="transmembrane region" description="Helical" evidence="6">
    <location>
        <begin position="29"/>
        <end position="48"/>
    </location>
</feature>
<protein>
    <recommendedName>
        <fullName evidence="11">ABC transporter permease</fullName>
    </recommendedName>
</protein>
<evidence type="ECO:0000313" key="10">
    <source>
        <dbReference type="Proteomes" id="UP000029085"/>
    </source>
</evidence>
<evidence type="ECO:0000256" key="5">
    <source>
        <dbReference type="ARBA" id="ARBA00023136"/>
    </source>
</evidence>
<dbReference type="PATRIC" id="fig|1121014.3.peg.837"/>
<reference evidence="9 10" key="2">
    <citation type="journal article" date="2015" name="Stand. Genomic Sci.">
        <title>High quality draft genomic sequence of Arenimonas donghaensis DSM 18148(T).</title>
        <authorList>
            <person name="Chen F."/>
            <person name="Wang H."/>
            <person name="Cao Y."/>
            <person name="Li X."/>
            <person name="Wang G."/>
        </authorList>
    </citation>
    <scope>NUCLEOTIDE SEQUENCE [LARGE SCALE GENOMIC DNA]</scope>
    <source>
        <strain evidence="9 10">HO3-R19</strain>
    </source>
</reference>
<dbReference type="Pfam" id="PF12704">
    <property type="entry name" value="MacB_PCD"/>
    <property type="match status" value="1"/>
</dbReference>
<name>A0A087MK37_9GAMM</name>
<proteinExistence type="predicted"/>
<feature type="transmembrane region" description="Helical" evidence="6">
    <location>
        <begin position="293"/>
        <end position="319"/>
    </location>
</feature>
<dbReference type="InterPro" id="IPR025857">
    <property type="entry name" value="MacB_PCD"/>
</dbReference>
<feature type="transmembrane region" description="Helical" evidence="6">
    <location>
        <begin position="378"/>
        <end position="400"/>
    </location>
</feature>
<dbReference type="InterPro" id="IPR050250">
    <property type="entry name" value="Macrolide_Exporter_MacB"/>
</dbReference>
<evidence type="ECO:0000256" key="1">
    <source>
        <dbReference type="ARBA" id="ARBA00004651"/>
    </source>
</evidence>
<evidence type="ECO:0000259" key="8">
    <source>
        <dbReference type="Pfam" id="PF12704"/>
    </source>
</evidence>
<keyword evidence="3 6" id="KW-0812">Transmembrane</keyword>
<evidence type="ECO:0000259" key="7">
    <source>
        <dbReference type="Pfam" id="PF02687"/>
    </source>
</evidence>
<dbReference type="Pfam" id="PF02687">
    <property type="entry name" value="FtsX"/>
    <property type="match status" value="1"/>
</dbReference>
<evidence type="ECO:0000313" key="9">
    <source>
        <dbReference type="EMBL" id="KFL37240.1"/>
    </source>
</evidence>
<sequence>MIRWHHLNDRLAWREAFEELGRRKLRTGLTLLGLVFGVGSIVAMQAVGEGSRREALRLVEGLGLTNLVVEARTFDETTLRELRARSLGLTRADAQAALDVVPGAIAMATEKKLRTDSVASDHGASDAQASAISPSFFELGSLHVAKGRALTDDDDAALAAVAVLGHQAAASLFPQGGAVGQYVKVNHAWLEVVGVLADRDLSADRFQGVPLGLESNRVFVPLASGLARFRLQPMEDEVDRLLVRVDAPERIDQGAQVLAALLEQRHAGADDYTLVIPAQLFAQHQQTQRIFRVVMSAIAGVSLLVGGIGIMNIMLANVLERRREVGLLRALGARKADVVAQFLREAAVICVAGALLGVAFGIALAYGIAALAGWGVAWAPLPITVAVLLCTGVGLAFGVYPAKQAAELDPIASLRTE</sequence>
<evidence type="ECO:0000256" key="3">
    <source>
        <dbReference type="ARBA" id="ARBA00022692"/>
    </source>
</evidence>
<keyword evidence="4 6" id="KW-1133">Transmembrane helix</keyword>
<evidence type="ECO:0000256" key="2">
    <source>
        <dbReference type="ARBA" id="ARBA00022475"/>
    </source>
</evidence>
<feature type="domain" description="MacB-like periplasmic core" evidence="8">
    <location>
        <begin position="27"/>
        <end position="258"/>
    </location>
</feature>
<evidence type="ECO:0000256" key="6">
    <source>
        <dbReference type="SAM" id="Phobius"/>
    </source>
</evidence>
<feature type="domain" description="ABC3 transporter permease C-terminal" evidence="7">
    <location>
        <begin position="297"/>
        <end position="409"/>
    </location>
</feature>
<dbReference type="GO" id="GO:0022857">
    <property type="term" value="F:transmembrane transporter activity"/>
    <property type="evidence" value="ECO:0007669"/>
    <property type="project" value="TreeGrafter"/>
</dbReference>
<gene>
    <name evidence="9" type="ORF">N788_10395</name>
</gene>
<accession>A0A087MK37</accession>
<comment type="subcellular location">
    <subcellularLocation>
        <location evidence="1">Cell membrane</location>
        <topology evidence="1">Multi-pass membrane protein</topology>
    </subcellularLocation>
</comment>
<feature type="transmembrane region" description="Helical" evidence="6">
    <location>
        <begin position="346"/>
        <end position="372"/>
    </location>
</feature>
<reference evidence="10" key="1">
    <citation type="submission" date="2013-08" db="EMBL/GenBank/DDBJ databases">
        <title>Genome sequencing of Arenimonas donghaensis.</title>
        <authorList>
            <person name="Chen F."/>
            <person name="Wang G."/>
        </authorList>
    </citation>
    <scope>NUCLEOTIDE SEQUENCE [LARGE SCALE GENOMIC DNA]</scope>
    <source>
        <strain evidence="10">HO3-R19</strain>
    </source>
</reference>
<keyword evidence="5 6" id="KW-0472">Membrane</keyword>
<organism evidence="9 10">
    <name type="scientific">Arenimonas donghaensis DSM 18148 = HO3-R19</name>
    <dbReference type="NCBI Taxonomy" id="1121014"/>
    <lineage>
        <taxon>Bacteria</taxon>
        <taxon>Pseudomonadati</taxon>
        <taxon>Pseudomonadota</taxon>
        <taxon>Gammaproteobacteria</taxon>
        <taxon>Lysobacterales</taxon>
        <taxon>Lysobacteraceae</taxon>
        <taxon>Arenimonas</taxon>
    </lineage>
</organism>
<dbReference type="RefSeq" id="WP_244444083.1">
    <property type="nucleotide sequence ID" value="NZ_AVCJ01000005.1"/>
</dbReference>
<dbReference type="GO" id="GO:0005886">
    <property type="term" value="C:plasma membrane"/>
    <property type="evidence" value="ECO:0007669"/>
    <property type="project" value="UniProtKB-SubCell"/>
</dbReference>
<dbReference type="AlphaFoldDB" id="A0A087MK37"/>
<dbReference type="Proteomes" id="UP000029085">
    <property type="component" value="Unassembled WGS sequence"/>
</dbReference>
<keyword evidence="10" id="KW-1185">Reference proteome</keyword>
<dbReference type="EMBL" id="AVCJ01000005">
    <property type="protein sequence ID" value="KFL37240.1"/>
    <property type="molecule type" value="Genomic_DNA"/>
</dbReference>
<dbReference type="PANTHER" id="PTHR30572">
    <property type="entry name" value="MEMBRANE COMPONENT OF TRANSPORTER-RELATED"/>
    <property type="match status" value="1"/>
</dbReference>
<keyword evidence="2" id="KW-1003">Cell membrane</keyword>
<evidence type="ECO:0000256" key="4">
    <source>
        <dbReference type="ARBA" id="ARBA00022989"/>
    </source>
</evidence>
<dbReference type="PANTHER" id="PTHR30572:SF15">
    <property type="entry name" value="ABC TRANSPORTER PERMEASE"/>
    <property type="match status" value="1"/>
</dbReference>